<dbReference type="SUPFAM" id="SSF53706">
    <property type="entry name" value="Formate dehydrogenase/DMSO reductase, domains 1-3"/>
    <property type="match status" value="1"/>
</dbReference>
<comment type="subcellular location">
    <subcellularLocation>
        <location evidence="2">Periplasm</location>
    </subcellularLocation>
</comment>
<dbReference type="EMBL" id="SMGG01000003">
    <property type="protein sequence ID" value="TCK62698.1"/>
    <property type="molecule type" value="Genomic_DNA"/>
</dbReference>
<dbReference type="InterPro" id="IPR006656">
    <property type="entry name" value="Mopterin_OxRdtase"/>
</dbReference>
<dbReference type="CDD" id="cd02793">
    <property type="entry name" value="MopB_CT_DMSOR-BSOR-TMAOR"/>
    <property type="match status" value="1"/>
</dbReference>
<dbReference type="InterPro" id="IPR006657">
    <property type="entry name" value="MoPterin_dinucl-bd_dom"/>
</dbReference>
<feature type="domain" description="Molybdopterin oxidoreductase N-terminal" evidence="12">
    <location>
        <begin position="39"/>
        <end position="78"/>
    </location>
</feature>
<gene>
    <name evidence="13" type="ORF">C8D98_1233</name>
</gene>
<reference evidence="13 14" key="1">
    <citation type="submission" date="2019-03" db="EMBL/GenBank/DDBJ databases">
        <title>Genomic Encyclopedia of Type Strains, Phase IV (KMG-IV): sequencing the most valuable type-strain genomes for metagenomic binning, comparative biology and taxonomic classification.</title>
        <authorList>
            <person name="Goeker M."/>
        </authorList>
    </citation>
    <scope>NUCLEOTIDE SEQUENCE [LARGE SCALE GENOMIC DNA]</scope>
    <source>
        <strain evidence="13 14">DSM 24984</strain>
    </source>
</reference>
<evidence type="ECO:0000256" key="4">
    <source>
        <dbReference type="ARBA" id="ARBA00011885"/>
    </source>
</evidence>
<keyword evidence="14" id="KW-1185">Reference proteome</keyword>
<evidence type="ECO:0000313" key="14">
    <source>
        <dbReference type="Proteomes" id="UP000294614"/>
    </source>
</evidence>
<dbReference type="SUPFAM" id="SSF50692">
    <property type="entry name" value="ADC-like"/>
    <property type="match status" value="1"/>
</dbReference>
<evidence type="ECO:0000259" key="12">
    <source>
        <dbReference type="Pfam" id="PF18364"/>
    </source>
</evidence>
<evidence type="ECO:0000256" key="6">
    <source>
        <dbReference type="ARBA" id="ARBA00022723"/>
    </source>
</evidence>
<evidence type="ECO:0000259" key="11">
    <source>
        <dbReference type="Pfam" id="PF01568"/>
    </source>
</evidence>
<evidence type="ECO:0000256" key="3">
    <source>
        <dbReference type="ARBA" id="ARBA00010312"/>
    </source>
</evidence>
<dbReference type="GO" id="GO:0030288">
    <property type="term" value="C:outer membrane-bounded periplasmic space"/>
    <property type="evidence" value="ECO:0007669"/>
    <property type="project" value="TreeGrafter"/>
</dbReference>
<dbReference type="Gene3D" id="3.40.50.740">
    <property type="match status" value="1"/>
</dbReference>
<comment type="similarity">
    <text evidence="3">Belongs to the prokaryotic molybdopterin-containing oxidoreductase family.</text>
</comment>
<evidence type="ECO:0000256" key="9">
    <source>
        <dbReference type="ARBA" id="ARBA00023002"/>
    </source>
</evidence>
<evidence type="ECO:0000256" key="5">
    <source>
        <dbReference type="ARBA" id="ARBA00022505"/>
    </source>
</evidence>
<keyword evidence="9" id="KW-0560">Oxidoreductase</keyword>
<dbReference type="Proteomes" id="UP000294614">
    <property type="component" value="Unassembled WGS sequence"/>
</dbReference>
<dbReference type="GO" id="GO:0009055">
    <property type="term" value="F:electron transfer activity"/>
    <property type="evidence" value="ECO:0007669"/>
    <property type="project" value="TreeGrafter"/>
</dbReference>
<dbReference type="Pfam" id="PF01568">
    <property type="entry name" value="Molydop_binding"/>
    <property type="match status" value="1"/>
</dbReference>
<dbReference type="AlphaFoldDB" id="A0A4R1KDF8"/>
<dbReference type="GO" id="GO:0050626">
    <property type="term" value="F:trimethylamine-N-oxide reductase (cytochrome c) activity"/>
    <property type="evidence" value="ECO:0007669"/>
    <property type="project" value="UniProtKB-EC"/>
</dbReference>
<evidence type="ECO:0000256" key="2">
    <source>
        <dbReference type="ARBA" id="ARBA00004418"/>
    </source>
</evidence>
<dbReference type="PANTHER" id="PTHR43742:SF10">
    <property type="entry name" value="TRIMETHYLAMINE-N-OXIDE REDUCTASE 2"/>
    <property type="match status" value="1"/>
</dbReference>
<keyword evidence="8" id="KW-0574">Periplasm</keyword>
<evidence type="ECO:0000259" key="10">
    <source>
        <dbReference type="Pfam" id="PF00384"/>
    </source>
</evidence>
<dbReference type="InterPro" id="IPR041954">
    <property type="entry name" value="CT_DMSOR/BSOR/TMAOR"/>
</dbReference>
<dbReference type="Pfam" id="PF00384">
    <property type="entry name" value="Molybdopterin"/>
    <property type="match status" value="1"/>
</dbReference>
<feature type="domain" description="Molybdopterin dinucleotide-binding" evidence="11">
    <location>
        <begin position="644"/>
        <end position="764"/>
    </location>
</feature>
<dbReference type="Gene3D" id="3.40.228.10">
    <property type="entry name" value="Dimethylsulfoxide Reductase, domain 2"/>
    <property type="match status" value="1"/>
</dbReference>
<keyword evidence="5" id="KW-0500">Molybdenum</keyword>
<dbReference type="GO" id="GO:0009061">
    <property type="term" value="P:anaerobic respiration"/>
    <property type="evidence" value="ECO:0007669"/>
    <property type="project" value="TreeGrafter"/>
</dbReference>
<comment type="caution">
    <text evidence="13">The sequence shown here is derived from an EMBL/GenBank/DDBJ whole genome shotgun (WGS) entry which is preliminary data.</text>
</comment>
<dbReference type="PROSITE" id="PS51318">
    <property type="entry name" value="TAT"/>
    <property type="match status" value="1"/>
</dbReference>
<keyword evidence="7" id="KW-0732">Signal</keyword>
<dbReference type="InterPro" id="IPR006311">
    <property type="entry name" value="TAT_signal"/>
</dbReference>
<sequence length="791" mass="88749">MKDNISRRELMRMAAMVSLYSAFSADDALAGHHEETISHGTHFGPVNATVKNGKLVSTTPHPAISMDTDMMRSLADYVNSPNRIKTPCVRKSFLEGRRQNELRGVEDFVSVSWQTALDLAAEKLLEAKQKWGNESIFRTSFAGWSQAGAINRPNTLQGRFLGLFGGFTDTISDYSAGASSQLMPYILGSAEIYSKQTSYEMIAANTKTIVLWGMDPLKSFLIDVGVPDFSRIKWFQRFKRLGIKFICIDPVYNDTAKELGAEWIPVRPGTDTAMILGMCHYLYTTGKYSKSFIDKYTVGFSMFLDYLLGKEDGIPKNLAWAEKICGVSVKRLVELTETLRSDKTLIGSLYGPQRIEHGEQYHWSLVTLASMLGNIGKPGSGINFGGGLLGVAGKLPRRLSQGRNPARTIIPASRMGEMLMNPGRTIDFNGTKITYPDVKLIYNMGANSMTHHQDINTLIAGLRKVDTMITHEIVWTPWAKFSDIVFPSTTSFERNDIGFSFVSNVTYLWALRQVVKPMYESKDDYWILAQIAKRLGFEKKFTMGKSVMEWVKWSYEGTGNNLPFDKFWKVGHIKLTQKPEDKKYVRFEDFIKNPNTNPLFTPSGKIEIHCEKISSYGYSDCLGHPTWYEPQEWLGGKMAKKHRFHLISIHPKYRLHSQMDNLPLGKKYKVNGREPVVINPADAKMLGISDGDNVEVYNDRGAIICGAVLSKRVMRNVVRVDEGAWYAPEKPGVPGTRCISGNPNVLTSDKPTSRLAQACSAHSCLVSLRKLTEKVKDNTAYDNPVVVNSKL</sequence>
<dbReference type="EC" id="1.7.2.3" evidence="4"/>
<evidence type="ECO:0000256" key="7">
    <source>
        <dbReference type="ARBA" id="ARBA00022729"/>
    </source>
</evidence>
<dbReference type="Pfam" id="PF18364">
    <property type="entry name" value="Molybdopterin_N"/>
    <property type="match status" value="1"/>
</dbReference>
<organism evidence="13 14">
    <name type="scientific">Seleniivibrio woodruffii</name>
    <dbReference type="NCBI Taxonomy" id="1078050"/>
    <lineage>
        <taxon>Bacteria</taxon>
        <taxon>Pseudomonadati</taxon>
        <taxon>Deferribacterota</taxon>
        <taxon>Deferribacteres</taxon>
        <taxon>Deferribacterales</taxon>
        <taxon>Geovibrionaceae</taxon>
        <taxon>Seleniivibrio</taxon>
    </lineage>
</organism>
<keyword evidence="6" id="KW-0479">Metal-binding</keyword>
<evidence type="ECO:0000256" key="8">
    <source>
        <dbReference type="ARBA" id="ARBA00022764"/>
    </source>
</evidence>
<dbReference type="OrthoDB" id="9759518at2"/>
<dbReference type="InterPro" id="IPR009010">
    <property type="entry name" value="Asp_de-COase-like_dom_sf"/>
</dbReference>
<name>A0A4R1KDF8_9BACT</name>
<proteinExistence type="inferred from homology"/>
<evidence type="ECO:0000256" key="1">
    <source>
        <dbReference type="ARBA" id="ARBA00001942"/>
    </source>
</evidence>
<feature type="domain" description="Molybdopterin oxidoreductase" evidence="10">
    <location>
        <begin position="83"/>
        <end position="534"/>
    </location>
</feature>
<dbReference type="GO" id="GO:0030151">
    <property type="term" value="F:molybdenum ion binding"/>
    <property type="evidence" value="ECO:0007669"/>
    <property type="project" value="TreeGrafter"/>
</dbReference>
<comment type="cofactor">
    <cofactor evidence="1">
        <name>Mo-bis(molybdopterin guanine dinucleotide)</name>
        <dbReference type="ChEBI" id="CHEBI:60539"/>
    </cofactor>
</comment>
<dbReference type="InterPro" id="IPR006655">
    <property type="entry name" value="Mopterin_OxRdtase_prok_CS"/>
</dbReference>
<dbReference type="Gene3D" id="2.40.40.20">
    <property type="match status" value="1"/>
</dbReference>
<protein>
    <recommendedName>
        <fullName evidence="4">trimethylamine-N-oxide reductase</fullName>
        <ecNumber evidence="4">1.7.2.3</ecNumber>
    </recommendedName>
</protein>
<dbReference type="InterPro" id="IPR050612">
    <property type="entry name" value="Prok_Mopterin_Oxidored"/>
</dbReference>
<dbReference type="Gene3D" id="3.90.55.10">
    <property type="entry name" value="Dimethylsulfoxide Reductase, domain 3"/>
    <property type="match status" value="1"/>
</dbReference>
<dbReference type="PANTHER" id="PTHR43742">
    <property type="entry name" value="TRIMETHYLAMINE-N-OXIDE REDUCTASE"/>
    <property type="match status" value="1"/>
</dbReference>
<dbReference type="RefSeq" id="WP_132872938.1">
    <property type="nucleotide sequence ID" value="NZ_SMGG01000003.1"/>
</dbReference>
<dbReference type="InterPro" id="IPR041460">
    <property type="entry name" value="Molybdopterin_N"/>
</dbReference>
<dbReference type="PROSITE" id="PS00932">
    <property type="entry name" value="MOLYBDOPTERIN_PROK_3"/>
    <property type="match status" value="1"/>
</dbReference>
<evidence type="ECO:0000313" key="13">
    <source>
        <dbReference type="EMBL" id="TCK62698.1"/>
    </source>
</evidence>
<accession>A0A4R1KDF8</accession>
<dbReference type="GO" id="GO:0043546">
    <property type="term" value="F:molybdopterin cofactor binding"/>
    <property type="evidence" value="ECO:0007669"/>
    <property type="project" value="InterPro"/>
</dbReference>